<feature type="domain" description="Tyr recombinase" evidence="2">
    <location>
        <begin position="1"/>
        <end position="69"/>
    </location>
</feature>
<evidence type="ECO:0000313" key="3">
    <source>
        <dbReference type="EMBL" id="MFI0577446.1"/>
    </source>
</evidence>
<proteinExistence type="predicted"/>
<organism evidence="3 4">
    <name type="scientific">Streptomyces tendae</name>
    <dbReference type="NCBI Taxonomy" id="1932"/>
    <lineage>
        <taxon>Bacteria</taxon>
        <taxon>Bacillati</taxon>
        <taxon>Actinomycetota</taxon>
        <taxon>Actinomycetes</taxon>
        <taxon>Kitasatosporales</taxon>
        <taxon>Streptomycetaceae</taxon>
        <taxon>Streptomyces</taxon>
    </lineage>
</organism>
<dbReference type="InterPro" id="IPR013762">
    <property type="entry name" value="Integrase-like_cat_sf"/>
</dbReference>
<dbReference type="InterPro" id="IPR002104">
    <property type="entry name" value="Integrase_catalytic"/>
</dbReference>
<evidence type="ECO:0000313" key="4">
    <source>
        <dbReference type="Proteomes" id="UP001610810"/>
    </source>
</evidence>
<accession>A0ABW7SAY0</accession>
<dbReference type="EMBL" id="JBIQWK010000019">
    <property type="protein sequence ID" value="MFI0577446.1"/>
    <property type="molecule type" value="Genomic_DNA"/>
</dbReference>
<name>A0ABW7SAY0_STRTE</name>
<dbReference type="Pfam" id="PF00589">
    <property type="entry name" value="Phage_integrase"/>
    <property type="match status" value="1"/>
</dbReference>
<reference evidence="3 4" key="1">
    <citation type="submission" date="2024-10" db="EMBL/GenBank/DDBJ databases">
        <authorList>
            <person name="Wannawong T."/>
            <person name="Kuncharoen N."/>
            <person name="Mhuantong W."/>
        </authorList>
    </citation>
    <scope>NUCLEOTIDE SEQUENCE [LARGE SCALE GENOMIC DNA]</scope>
    <source>
        <strain evidence="3 4">CALK1-4</strain>
    </source>
</reference>
<dbReference type="PROSITE" id="PS51898">
    <property type="entry name" value="TYR_RECOMBINASE"/>
    <property type="match status" value="1"/>
</dbReference>
<dbReference type="Proteomes" id="UP001610810">
    <property type="component" value="Unassembled WGS sequence"/>
</dbReference>
<dbReference type="RefSeq" id="WP_398353729.1">
    <property type="nucleotide sequence ID" value="NZ_JBIQWK010000019.1"/>
</dbReference>
<keyword evidence="1" id="KW-0233">DNA recombination</keyword>
<dbReference type="Gene3D" id="1.10.443.10">
    <property type="entry name" value="Intergrase catalytic core"/>
    <property type="match status" value="1"/>
</dbReference>
<evidence type="ECO:0000259" key="2">
    <source>
        <dbReference type="PROSITE" id="PS51898"/>
    </source>
</evidence>
<sequence length="82" mass="9112">MPERGRPYAESRENGTHALRHVYASVLLDAGESIKALAEYLGHSDPGLTLRVYAHLLPSSQERTRNAVADVFDRARPEAPRT</sequence>
<keyword evidence="4" id="KW-1185">Reference proteome</keyword>
<protein>
    <submittedName>
        <fullName evidence="3">Tyrosine-type recombinase/integrase</fullName>
    </submittedName>
</protein>
<gene>
    <name evidence="3" type="ORF">ACH3YB_38095</name>
</gene>
<dbReference type="SUPFAM" id="SSF56349">
    <property type="entry name" value="DNA breaking-rejoining enzymes"/>
    <property type="match status" value="1"/>
</dbReference>
<dbReference type="InterPro" id="IPR011010">
    <property type="entry name" value="DNA_brk_join_enz"/>
</dbReference>
<evidence type="ECO:0000256" key="1">
    <source>
        <dbReference type="ARBA" id="ARBA00023172"/>
    </source>
</evidence>
<comment type="caution">
    <text evidence="3">The sequence shown here is derived from an EMBL/GenBank/DDBJ whole genome shotgun (WGS) entry which is preliminary data.</text>
</comment>